<protein>
    <submittedName>
        <fullName evidence="5">Triple tyrosine motif-containing protein</fullName>
    </submittedName>
</protein>
<dbReference type="PANTHER" id="PTHR43547">
    <property type="entry name" value="TWO-COMPONENT HISTIDINE KINASE"/>
    <property type="match status" value="1"/>
</dbReference>
<reference evidence="5 6" key="1">
    <citation type="submission" date="2024-09" db="EMBL/GenBank/DDBJ databases">
        <authorList>
            <person name="Sun Q."/>
            <person name="Mori K."/>
        </authorList>
    </citation>
    <scope>NUCLEOTIDE SEQUENCE [LARGE SCALE GENOMIC DNA]</scope>
    <source>
        <strain evidence="5 6">NCAIM B.02415</strain>
    </source>
</reference>
<sequence>MGTCFKKKWLLFFILLKFSFAYSQNPIGLPNIISYYRSDYNGGLQNRGIVQDKNGIIYFANSEGLLSFDGTYWKLNPLPNKTIIRSIALGENGKIYAGGQNEMGYFLPDKDGNLAFTSLKDLLPEKITSFKDIWDIVSFDDKMFFRSQNNIFQFDGKSVTAYQPVSQWQFLGACNNQLIAQDAKRGLFQFSNGEWAPLTINKSLPQDLAVTGLLYLGKDSTLITTLKKGLFLLAHETVSRFKFKDTNPFLDQQIMCARMIDDGHIAIGTHMGGLYIIDKHGRVLQNFTRKEGLQNNTVLSLFLDKDRNLWMGLDDGIDFNSYNSAIKHIYPEKLNEGAGYSSIVFDHTLYVGTSNWLYQLPVDGNTDLSNINGAFKTVPGTKASAWGLFKVNDNLLLAHHEGAFQIKNKKAYPISTRFGYWNFTPYDKVLPSSTIVAGGYNGLDLIRYNNNAFTQDRLINFNESSRFVIVQNHTAWVAHTYKGIYKIDLSLPNQPNTKLYSHKNGLPSDLRNRLFHIRNRMVVATEKGIYEYNARTDSFDPSAYFEPIFKNKTLCYLKEDTGGNIWFIEEKKLGVVDFSGHTPRLIYFPELNGKLVSDFENIYPLNDENIFVGAEKGFYHINYKKYKSNKSQVRVLLRQVKASGDIDSVLNGGYHITTFNNQVKKLRIKQNTLHFEYSSPSFQKQSNIEYSCLLKNFDHEWSAWSRRTERDYTNLTEGTYTFQIKARSNLGDESELTSYTFIILPPWYRSTWAYGTYGILFIVFNYLFYKWLKRKFVRQKQKYEEEQKRLKYLHQLEMEKSEKEIIALKNEKLESEILGKNSELASVAMHLLQKSELLGKIREELVHLRKSSDDMPSEELKKMIRILNQESKMDKEWDQFAEYFDNTHSDFLKAVKEAHPALSAHELKLCAYLRMNLSSKEIAQLMNISVRGVEISRYRLRKKLQVPTEINLGNYFSEMSSLKKDPVG</sequence>
<name>A0ABV6L5E7_9SPHI</name>
<dbReference type="InterPro" id="IPR011123">
    <property type="entry name" value="Y_Y_Y"/>
</dbReference>
<dbReference type="Gene3D" id="1.10.10.10">
    <property type="entry name" value="Winged helix-like DNA-binding domain superfamily/Winged helix DNA-binding domain"/>
    <property type="match status" value="1"/>
</dbReference>
<comment type="caution">
    <text evidence="5">The sequence shown here is derived from an EMBL/GenBank/DDBJ whole genome shotgun (WGS) entry which is preliminary data.</text>
</comment>
<feature type="chain" id="PRO_5045415932" evidence="3">
    <location>
        <begin position="24"/>
        <end position="968"/>
    </location>
</feature>
<keyword evidence="2" id="KW-0472">Membrane</keyword>
<dbReference type="PANTHER" id="PTHR43547:SF2">
    <property type="entry name" value="HYBRID SIGNAL TRANSDUCTION HISTIDINE KINASE C"/>
    <property type="match status" value="1"/>
</dbReference>
<keyword evidence="3" id="KW-0732">Signal</keyword>
<evidence type="ECO:0000256" key="2">
    <source>
        <dbReference type="SAM" id="Phobius"/>
    </source>
</evidence>
<dbReference type="InterPro" id="IPR016032">
    <property type="entry name" value="Sig_transdc_resp-reg_C-effctor"/>
</dbReference>
<keyword evidence="2" id="KW-0812">Transmembrane</keyword>
<evidence type="ECO:0000256" key="3">
    <source>
        <dbReference type="SAM" id="SignalP"/>
    </source>
</evidence>
<proteinExistence type="predicted"/>
<evidence type="ECO:0000313" key="6">
    <source>
        <dbReference type="Proteomes" id="UP001589828"/>
    </source>
</evidence>
<feature type="transmembrane region" description="Helical" evidence="2">
    <location>
        <begin position="752"/>
        <end position="772"/>
    </location>
</feature>
<dbReference type="InterPro" id="IPR011047">
    <property type="entry name" value="Quinoprotein_ADH-like_sf"/>
</dbReference>
<accession>A0ABV6L5E7</accession>
<dbReference type="Proteomes" id="UP001589828">
    <property type="component" value="Unassembled WGS sequence"/>
</dbReference>
<feature type="domain" description="HTH luxR-type" evidence="4">
    <location>
        <begin position="899"/>
        <end position="956"/>
    </location>
</feature>
<keyword evidence="2" id="KW-1133">Transmembrane helix</keyword>
<feature type="signal peptide" evidence="3">
    <location>
        <begin position="1"/>
        <end position="23"/>
    </location>
</feature>
<dbReference type="RefSeq" id="WP_377022547.1">
    <property type="nucleotide sequence ID" value="NZ_JBHLTS010000021.1"/>
</dbReference>
<dbReference type="SMART" id="SM00421">
    <property type="entry name" value="HTH_LUXR"/>
    <property type="match status" value="1"/>
</dbReference>
<dbReference type="Pfam" id="PF07494">
    <property type="entry name" value="Reg_prop"/>
    <property type="match status" value="1"/>
</dbReference>
<dbReference type="InterPro" id="IPR013783">
    <property type="entry name" value="Ig-like_fold"/>
</dbReference>
<keyword evidence="6" id="KW-1185">Reference proteome</keyword>
<gene>
    <name evidence="5" type="ORF">ACFFGT_10865</name>
</gene>
<keyword evidence="1" id="KW-0597">Phosphoprotein</keyword>
<evidence type="ECO:0000256" key="1">
    <source>
        <dbReference type="ARBA" id="ARBA00022553"/>
    </source>
</evidence>
<dbReference type="SUPFAM" id="SSF50998">
    <property type="entry name" value="Quinoprotein alcohol dehydrogenase-like"/>
    <property type="match status" value="1"/>
</dbReference>
<dbReference type="EMBL" id="JBHLTS010000021">
    <property type="protein sequence ID" value="MFC0514704.1"/>
    <property type="molecule type" value="Genomic_DNA"/>
</dbReference>
<evidence type="ECO:0000313" key="5">
    <source>
        <dbReference type="EMBL" id="MFC0514704.1"/>
    </source>
</evidence>
<organism evidence="5 6">
    <name type="scientific">Mucilaginibacter angelicae</name>
    <dbReference type="NCBI Taxonomy" id="869718"/>
    <lineage>
        <taxon>Bacteria</taxon>
        <taxon>Pseudomonadati</taxon>
        <taxon>Bacteroidota</taxon>
        <taxon>Sphingobacteriia</taxon>
        <taxon>Sphingobacteriales</taxon>
        <taxon>Sphingobacteriaceae</taxon>
        <taxon>Mucilaginibacter</taxon>
    </lineage>
</organism>
<evidence type="ECO:0000259" key="4">
    <source>
        <dbReference type="SMART" id="SM00421"/>
    </source>
</evidence>
<dbReference type="InterPro" id="IPR011110">
    <property type="entry name" value="Reg_prop"/>
</dbReference>
<dbReference type="SUPFAM" id="SSF46894">
    <property type="entry name" value="C-terminal effector domain of the bipartite response regulators"/>
    <property type="match status" value="1"/>
</dbReference>
<dbReference type="Gene3D" id="2.60.40.10">
    <property type="entry name" value="Immunoglobulins"/>
    <property type="match status" value="1"/>
</dbReference>
<dbReference type="InterPro" id="IPR000792">
    <property type="entry name" value="Tscrpt_reg_LuxR_C"/>
</dbReference>
<dbReference type="InterPro" id="IPR036388">
    <property type="entry name" value="WH-like_DNA-bd_sf"/>
</dbReference>
<dbReference type="Gene3D" id="2.130.10.10">
    <property type="entry name" value="YVTN repeat-like/Quinoprotein amine dehydrogenase"/>
    <property type="match status" value="2"/>
</dbReference>
<dbReference type="InterPro" id="IPR015943">
    <property type="entry name" value="WD40/YVTN_repeat-like_dom_sf"/>
</dbReference>
<dbReference type="Pfam" id="PF07495">
    <property type="entry name" value="Y_Y_Y"/>
    <property type="match status" value="1"/>
</dbReference>